<dbReference type="PROSITE" id="PS00108">
    <property type="entry name" value="PROTEIN_KINASE_ST"/>
    <property type="match status" value="1"/>
</dbReference>
<accession>A0A7J7WTV1</accession>
<dbReference type="FunFam" id="3.30.200.20:FF:000494">
    <property type="entry name" value="serine/threonine-protein kinase WNK2 isoform X2"/>
    <property type="match status" value="1"/>
</dbReference>
<dbReference type="InterPro" id="IPR050588">
    <property type="entry name" value="WNK_Ser-Thr_kinase"/>
</dbReference>
<dbReference type="AlphaFoldDB" id="A0A7J7WTV1"/>
<feature type="compositionally biased region" description="Low complexity" evidence="1">
    <location>
        <begin position="10"/>
        <end position="19"/>
    </location>
</feature>
<dbReference type="GO" id="GO:0004672">
    <property type="term" value="F:protein kinase activity"/>
    <property type="evidence" value="ECO:0007669"/>
    <property type="project" value="InterPro"/>
</dbReference>
<dbReference type="EMBL" id="JACAGC010000010">
    <property type="protein sequence ID" value="KAF6340794.1"/>
    <property type="molecule type" value="Genomic_DNA"/>
</dbReference>
<dbReference type="SMART" id="SM00220">
    <property type="entry name" value="S_TKc"/>
    <property type="match status" value="1"/>
</dbReference>
<dbReference type="InterPro" id="IPR011009">
    <property type="entry name" value="Kinase-like_dom_sf"/>
</dbReference>
<feature type="region of interest" description="Disordered" evidence="1">
    <location>
        <begin position="93"/>
        <end position="119"/>
    </location>
</feature>
<feature type="region of interest" description="Disordered" evidence="1">
    <location>
        <begin position="1"/>
        <end position="81"/>
    </location>
</feature>
<keyword evidence="3" id="KW-0418">Kinase</keyword>
<dbReference type="Gene3D" id="1.10.510.10">
    <property type="entry name" value="Transferase(Phosphotransferase) domain 1"/>
    <property type="match status" value="1"/>
</dbReference>
<dbReference type="PROSITE" id="PS50011">
    <property type="entry name" value="PROTEIN_KINASE_DOM"/>
    <property type="match status" value="1"/>
</dbReference>
<feature type="domain" description="Protein kinase" evidence="2">
    <location>
        <begin position="223"/>
        <end position="395"/>
    </location>
</feature>
<dbReference type="PANTHER" id="PTHR13902">
    <property type="entry name" value="SERINE/THREONINE-PROTEIN KINASE WNK WITH NO LYSINE -RELATED"/>
    <property type="match status" value="1"/>
</dbReference>
<feature type="region of interest" description="Disordered" evidence="1">
    <location>
        <begin position="136"/>
        <end position="205"/>
    </location>
</feature>
<dbReference type="SUPFAM" id="SSF56112">
    <property type="entry name" value="Protein kinase-like (PK-like)"/>
    <property type="match status" value="1"/>
</dbReference>
<dbReference type="InterPro" id="IPR008271">
    <property type="entry name" value="Ser/Thr_kinase_AS"/>
</dbReference>
<protein>
    <submittedName>
        <fullName evidence="3">WNK lysine deficient protein kinase 1</fullName>
    </submittedName>
</protein>
<keyword evidence="3" id="KW-0808">Transferase</keyword>
<dbReference type="GO" id="GO:0005524">
    <property type="term" value="F:ATP binding"/>
    <property type="evidence" value="ECO:0007669"/>
    <property type="project" value="InterPro"/>
</dbReference>
<dbReference type="InterPro" id="IPR000719">
    <property type="entry name" value="Prot_kinase_dom"/>
</dbReference>
<evidence type="ECO:0000313" key="4">
    <source>
        <dbReference type="Proteomes" id="UP000585614"/>
    </source>
</evidence>
<sequence>MSGGAAEKQSSTPSSLFLSPPAPSPKNGSSSDSSVGEKLATAGTDAGTGRTEEYRRRRHTMDKDSRGAAATTTTEHRFFRRSVICDSNATALELPGLPLSLPPPSATAGVSQSTPPEPHREETLIAAAAVQVAQQPPAAAAAVPEEPAAAGPAATTAPSSTSSKDRQVSQPNHVGSKEESPPARSGSGGGSAKEQQEERSQQQDDIEELETKAVGMSNDGRFLKFDIEIGRGSFKTVYKGLDTETTVEVAWCELQDRKLTKSERQRFKEEAEMLKGLQHPNIVRFYDSWESTVKGKKCIVLVTELMTSGTLKTYLKRFKVMKIKVLRSWCRQILKGLQFLHTRTPPIIHRDLKCDNIFITGPTGSVKIGDLGLATLKRASFAKSVIGMFQVYLAT</sequence>
<proteinExistence type="predicted"/>
<gene>
    <name evidence="3" type="ORF">mRhiFer1_018378</name>
</gene>
<evidence type="ECO:0000259" key="2">
    <source>
        <dbReference type="PROSITE" id="PS50011"/>
    </source>
</evidence>
<name>A0A7J7WTV1_RHIFE</name>
<reference evidence="3 4" key="1">
    <citation type="journal article" date="2020" name="Nature">
        <title>Six reference-quality genomes reveal evolution of bat adaptations.</title>
        <authorList>
            <person name="Jebb D."/>
            <person name="Huang Z."/>
            <person name="Pippel M."/>
            <person name="Hughes G.M."/>
            <person name="Lavrichenko K."/>
            <person name="Devanna P."/>
            <person name="Winkler S."/>
            <person name="Jermiin L.S."/>
            <person name="Skirmuntt E.C."/>
            <person name="Katzourakis A."/>
            <person name="Burkitt-Gray L."/>
            <person name="Ray D.A."/>
            <person name="Sullivan K.A.M."/>
            <person name="Roscito J.G."/>
            <person name="Kirilenko B.M."/>
            <person name="Davalos L.M."/>
            <person name="Corthals A.P."/>
            <person name="Power M.L."/>
            <person name="Jones G."/>
            <person name="Ransome R.D."/>
            <person name="Dechmann D.K.N."/>
            <person name="Locatelli A.G."/>
            <person name="Puechmaille S.J."/>
            <person name="Fedrigo O."/>
            <person name="Jarvis E.D."/>
            <person name="Hiller M."/>
            <person name="Vernes S.C."/>
            <person name="Myers E.W."/>
            <person name="Teeling E.C."/>
        </authorList>
    </citation>
    <scope>NUCLEOTIDE SEQUENCE [LARGE SCALE GENOMIC DNA]</scope>
    <source>
        <strain evidence="3">MRhiFer1</strain>
        <tissue evidence="3">Lung</tissue>
    </source>
</reference>
<dbReference type="FunFam" id="1.10.510.10:FF:002909">
    <property type="match status" value="1"/>
</dbReference>
<dbReference type="Gene3D" id="3.30.200.20">
    <property type="entry name" value="Phosphorylase Kinase, domain 1"/>
    <property type="match status" value="1"/>
</dbReference>
<feature type="compositionally biased region" description="Low complexity" evidence="1">
    <location>
        <begin position="29"/>
        <end position="49"/>
    </location>
</feature>
<evidence type="ECO:0000313" key="3">
    <source>
        <dbReference type="EMBL" id="KAF6340794.1"/>
    </source>
</evidence>
<dbReference type="Pfam" id="PF00069">
    <property type="entry name" value="Pkinase"/>
    <property type="match status" value="1"/>
</dbReference>
<feature type="compositionally biased region" description="Low complexity" evidence="1">
    <location>
        <begin position="136"/>
        <end position="158"/>
    </location>
</feature>
<feature type="compositionally biased region" description="Basic and acidic residues" evidence="1">
    <location>
        <begin position="50"/>
        <end position="66"/>
    </location>
</feature>
<evidence type="ECO:0000256" key="1">
    <source>
        <dbReference type="SAM" id="MobiDB-lite"/>
    </source>
</evidence>
<organism evidence="3 4">
    <name type="scientific">Rhinolophus ferrumequinum</name>
    <name type="common">Greater horseshoe bat</name>
    <dbReference type="NCBI Taxonomy" id="59479"/>
    <lineage>
        <taxon>Eukaryota</taxon>
        <taxon>Metazoa</taxon>
        <taxon>Chordata</taxon>
        <taxon>Craniata</taxon>
        <taxon>Vertebrata</taxon>
        <taxon>Euteleostomi</taxon>
        <taxon>Mammalia</taxon>
        <taxon>Eutheria</taxon>
        <taxon>Laurasiatheria</taxon>
        <taxon>Chiroptera</taxon>
        <taxon>Yinpterochiroptera</taxon>
        <taxon>Rhinolophoidea</taxon>
        <taxon>Rhinolophidae</taxon>
        <taxon>Rhinolophinae</taxon>
        <taxon>Rhinolophus</taxon>
    </lineage>
</organism>
<comment type="caution">
    <text evidence="3">The sequence shown here is derived from an EMBL/GenBank/DDBJ whole genome shotgun (WGS) entry which is preliminary data.</text>
</comment>
<dbReference type="Proteomes" id="UP000585614">
    <property type="component" value="Unassembled WGS sequence"/>
</dbReference>